<dbReference type="InterPro" id="IPR051590">
    <property type="entry name" value="Replication_Regulatory_Kinase"/>
</dbReference>
<accession>A0AAW0PBR2</accession>
<reference evidence="3" key="1">
    <citation type="submission" date="2024-04" db="EMBL/GenBank/DDBJ databases">
        <title>Salinicola lusitanus LLJ914,a marine bacterium isolated from the Okinawa Trough.</title>
        <authorList>
            <person name="Li J."/>
        </authorList>
    </citation>
    <scope>NUCLEOTIDE SEQUENCE [LARGE SCALE GENOMIC DNA]</scope>
</reference>
<name>A0AAW0PBR2_9GOBI</name>
<feature type="compositionally biased region" description="Basic and acidic residues" evidence="1">
    <location>
        <begin position="70"/>
        <end position="99"/>
    </location>
</feature>
<evidence type="ECO:0000256" key="1">
    <source>
        <dbReference type="SAM" id="MobiDB-lite"/>
    </source>
</evidence>
<evidence type="ECO:0000313" key="3">
    <source>
        <dbReference type="Proteomes" id="UP001460270"/>
    </source>
</evidence>
<dbReference type="AlphaFoldDB" id="A0AAW0PBR2"/>
<dbReference type="PANTHER" id="PTHR15375:SF24">
    <property type="entry name" value="PROTEIN DBF4 HOMOLOG B"/>
    <property type="match status" value="1"/>
</dbReference>
<gene>
    <name evidence="2" type="ORF">WMY93_010835</name>
</gene>
<dbReference type="EMBL" id="JBBPFD010000007">
    <property type="protein sequence ID" value="KAK7919551.1"/>
    <property type="molecule type" value="Genomic_DNA"/>
</dbReference>
<evidence type="ECO:0008006" key="4">
    <source>
        <dbReference type="Google" id="ProtNLM"/>
    </source>
</evidence>
<dbReference type="SUPFAM" id="SSF52113">
    <property type="entry name" value="BRCT domain"/>
    <property type="match status" value="1"/>
</dbReference>
<keyword evidence="3" id="KW-1185">Reference proteome</keyword>
<dbReference type="Proteomes" id="UP001460270">
    <property type="component" value="Unassembled WGS sequence"/>
</dbReference>
<dbReference type="GO" id="GO:0043539">
    <property type="term" value="F:protein serine/threonine kinase activator activity"/>
    <property type="evidence" value="ECO:0007669"/>
    <property type="project" value="TreeGrafter"/>
</dbReference>
<comment type="caution">
    <text evidence="2">The sequence shown here is derived from an EMBL/GenBank/DDBJ whole genome shotgun (WGS) entry which is preliminary data.</text>
</comment>
<feature type="region of interest" description="Disordered" evidence="1">
    <location>
        <begin position="70"/>
        <end position="110"/>
    </location>
</feature>
<dbReference type="GO" id="GO:0031431">
    <property type="term" value="C:Dbf4-dependent protein kinase complex"/>
    <property type="evidence" value="ECO:0007669"/>
    <property type="project" value="TreeGrafter"/>
</dbReference>
<protein>
    <recommendedName>
        <fullName evidence="4">BRCT domain-containing protein</fullName>
    </recommendedName>
</protein>
<dbReference type="GO" id="GO:1901987">
    <property type="term" value="P:regulation of cell cycle phase transition"/>
    <property type="evidence" value="ECO:0007669"/>
    <property type="project" value="TreeGrafter"/>
</dbReference>
<dbReference type="GO" id="GO:0010571">
    <property type="term" value="P:positive regulation of nuclear cell cycle DNA replication"/>
    <property type="evidence" value="ECO:0007669"/>
    <property type="project" value="TreeGrafter"/>
</dbReference>
<sequence>MEQRKKGGLLGKLAPGEKKLDGRTFYLDRVKKRSTTLLLEAITLFGGKVESFLHKDVTFVVTGCLEELEQKDSETKPKTEGEATPSKQRESTLKQDRQKQGTPRPALNACGSRGKALLEKAILNNERLQASSALTNARSWGVKILFADDVLFYLKQLSRDSLDTKSKKSEKVYSKQSPNCVKAAPLRSPYLKVEDSSRKYKPLHMQSMSFPSLYYSGRYSPFECPPPPRFDKWTEKKRRKTLKISRLWSALRTNVRLLSAVTLLHGSLARRMWLTVNAAVKLTITRRSIYSQTNTVRLYWRLHIIAW</sequence>
<dbReference type="InterPro" id="IPR036420">
    <property type="entry name" value="BRCT_dom_sf"/>
</dbReference>
<evidence type="ECO:0000313" key="2">
    <source>
        <dbReference type="EMBL" id="KAK7919551.1"/>
    </source>
</evidence>
<organism evidence="2 3">
    <name type="scientific">Mugilogobius chulae</name>
    <name type="common">yellowstripe goby</name>
    <dbReference type="NCBI Taxonomy" id="88201"/>
    <lineage>
        <taxon>Eukaryota</taxon>
        <taxon>Metazoa</taxon>
        <taxon>Chordata</taxon>
        <taxon>Craniata</taxon>
        <taxon>Vertebrata</taxon>
        <taxon>Euteleostomi</taxon>
        <taxon>Actinopterygii</taxon>
        <taxon>Neopterygii</taxon>
        <taxon>Teleostei</taxon>
        <taxon>Neoteleostei</taxon>
        <taxon>Acanthomorphata</taxon>
        <taxon>Gobiaria</taxon>
        <taxon>Gobiiformes</taxon>
        <taxon>Gobioidei</taxon>
        <taxon>Gobiidae</taxon>
        <taxon>Gobionellinae</taxon>
        <taxon>Mugilogobius</taxon>
    </lineage>
</organism>
<dbReference type="PANTHER" id="PTHR15375">
    <property type="entry name" value="ACTIVATOR OF S-PHASE KINASE-RELATED"/>
    <property type="match status" value="1"/>
</dbReference>
<proteinExistence type="predicted"/>